<proteinExistence type="predicted"/>
<sequence>MLLRRRRGIVLKPCFIENKKFSMSRWYLISRKRPQGFKPHIHTQEKLVIEVNPSHRFNI</sequence>
<reference evidence="1" key="1">
    <citation type="submission" date="2018-02" db="EMBL/GenBank/DDBJ databases">
        <title>Rhizophora mucronata_Transcriptome.</title>
        <authorList>
            <person name="Meera S.P."/>
            <person name="Sreeshan A."/>
            <person name="Augustine A."/>
        </authorList>
    </citation>
    <scope>NUCLEOTIDE SEQUENCE</scope>
    <source>
        <tissue evidence="1">Leaf</tissue>
    </source>
</reference>
<evidence type="ECO:0000313" key="1">
    <source>
        <dbReference type="EMBL" id="MBW86061.1"/>
    </source>
</evidence>
<dbReference type="EMBL" id="GGEC01005578">
    <property type="protein sequence ID" value="MBW86061.1"/>
    <property type="molecule type" value="Transcribed_RNA"/>
</dbReference>
<protein>
    <submittedName>
        <fullName evidence="1">Uncharacterized protein MANES_14G113300</fullName>
    </submittedName>
</protein>
<dbReference type="AlphaFoldDB" id="A0A2P2IXX1"/>
<accession>A0A2P2IXX1</accession>
<organism evidence="1">
    <name type="scientific">Rhizophora mucronata</name>
    <name type="common">Asiatic mangrove</name>
    <dbReference type="NCBI Taxonomy" id="61149"/>
    <lineage>
        <taxon>Eukaryota</taxon>
        <taxon>Viridiplantae</taxon>
        <taxon>Streptophyta</taxon>
        <taxon>Embryophyta</taxon>
        <taxon>Tracheophyta</taxon>
        <taxon>Spermatophyta</taxon>
        <taxon>Magnoliopsida</taxon>
        <taxon>eudicotyledons</taxon>
        <taxon>Gunneridae</taxon>
        <taxon>Pentapetalae</taxon>
        <taxon>rosids</taxon>
        <taxon>fabids</taxon>
        <taxon>Malpighiales</taxon>
        <taxon>Rhizophoraceae</taxon>
        <taxon>Rhizophora</taxon>
    </lineage>
</organism>
<name>A0A2P2IXX1_RHIMU</name>